<dbReference type="AlphaFoldDB" id="X1UBV1"/>
<comment type="caution">
    <text evidence="2">The sequence shown here is derived from an EMBL/GenBank/DDBJ whole genome shotgun (WGS) entry which is preliminary data.</text>
</comment>
<keyword evidence="1" id="KW-0812">Transmembrane</keyword>
<proteinExistence type="predicted"/>
<name>X1UBV1_9ZZZZ</name>
<reference evidence="2" key="1">
    <citation type="journal article" date="2014" name="Front. Microbiol.">
        <title>High frequency of phylogenetically diverse reductive dehalogenase-homologous genes in deep subseafloor sedimentary metagenomes.</title>
        <authorList>
            <person name="Kawai M."/>
            <person name="Futagami T."/>
            <person name="Toyoda A."/>
            <person name="Takaki Y."/>
            <person name="Nishi S."/>
            <person name="Hori S."/>
            <person name="Arai W."/>
            <person name="Tsubouchi T."/>
            <person name="Morono Y."/>
            <person name="Uchiyama I."/>
            <person name="Ito T."/>
            <person name="Fujiyama A."/>
            <person name="Inagaki F."/>
            <person name="Takami H."/>
        </authorList>
    </citation>
    <scope>NUCLEOTIDE SEQUENCE</scope>
    <source>
        <strain evidence="2">Expedition CK06-06</strain>
    </source>
</reference>
<feature type="non-terminal residue" evidence="2">
    <location>
        <position position="1"/>
    </location>
</feature>
<evidence type="ECO:0000313" key="2">
    <source>
        <dbReference type="EMBL" id="GAJ14978.1"/>
    </source>
</evidence>
<evidence type="ECO:0000256" key="1">
    <source>
        <dbReference type="SAM" id="Phobius"/>
    </source>
</evidence>
<protein>
    <submittedName>
        <fullName evidence="2">Uncharacterized protein</fullName>
    </submittedName>
</protein>
<sequence length="129" mass="14447">SFCSEENLPDKFVVWGIMMAFMSPSCLQAMRVTIRLARNTADIEANGMTLERVCSGISSHGILYEFYVNQNGATWINDIRLIKQSKDRRIAFVTSGDQTILYEGTVGVLISSVPREVPDWIFSGMAGFR</sequence>
<keyword evidence="1" id="KW-1133">Transmembrane helix</keyword>
<dbReference type="EMBL" id="BARW01031314">
    <property type="protein sequence ID" value="GAJ14978.1"/>
    <property type="molecule type" value="Genomic_DNA"/>
</dbReference>
<feature type="transmembrane region" description="Helical" evidence="1">
    <location>
        <begin position="12"/>
        <end position="30"/>
    </location>
</feature>
<accession>X1UBV1</accession>
<gene>
    <name evidence="2" type="ORF">S12H4_49842</name>
</gene>
<organism evidence="2">
    <name type="scientific">marine sediment metagenome</name>
    <dbReference type="NCBI Taxonomy" id="412755"/>
    <lineage>
        <taxon>unclassified sequences</taxon>
        <taxon>metagenomes</taxon>
        <taxon>ecological metagenomes</taxon>
    </lineage>
</organism>
<keyword evidence="1" id="KW-0472">Membrane</keyword>